<evidence type="ECO:0000256" key="1">
    <source>
        <dbReference type="SAM" id="MobiDB-lite"/>
    </source>
</evidence>
<dbReference type="RefSeq" id="WP_161699332.1">
    <property type="nucleotide sequence ID" value="NZ_JAAAHS010000141.1"/>
</dbReference>
<keyword evidence="3" id="KW-1185">Reference proteome</keyword>
<dbReference type="Gene3D" id="3.90.1140.10">
    <property type="entry name" value="Cyclic phosphodiesterase"/>
    <property type="match status" value="1"/>
</dbReference>
<keyword evidence="2" id="KW-0436">Ligase</keyword>
<dbReference type="PANTHER" id="PTHR37474:SF1">
    <property type="entry name" value="2'-5' RNA LIGASE FAMILY PROTEIN"/>
    <property type="match status" value="1"/>
</dbReference>
<evidence type="ECO:0000313" key="3">
    <source>
        <dbReference type="Proteomes" id="UP000598297"/>
    </source>
</evidence>
<feature type="region of interest" description="Disordered" evidence="1">
    <location>
        <begin position="195"/>
        <end position="229"/>
    </location>
</feature>
<feature type="compositionally biased region" description="Basic and acidic residues" evidence="1">
    <location>
        <begin position="210"/>
        <end position="221"/>
    </location>
</feature>
<accession>A0A964UQK4</accession>
<evidence type="ECO:0000313" key="2">
    <source>
        <dbReference type="EMBL" id="NBE53441.1"/>
    </source>
</evidence>
<dbReference type="OrthoDB" id="490222at2"/>
<dbReference type="Proteomes" id="UP000598297">
    <property type="component" value="Unassembled WGS sequence"/>
</dbReference>
<organism evidence="2 3">
    <name type="scientific">Streptomyces boluensis</name>
    <dbReference type="NCBI Taxonomy" id="1775135"/>
    <lineage>
        <taxon>Bacteria</taxon>
        <taxon>Bacillati</taxon>
        <taxon>Actinomycetota</taxon>
        <taxon>Actinomycetes</taxon>
        <taxon>Kitasatosporales</taxon>
        <taxon>Streptomycetaceae</taxon>
        <taxon>Streptomyces</taxon>
    </lineage>
</organism>
<dbReference type="EMBL" id="JAAAHS010000141">
    <property type="protein sequence ID" value="NBE53441.1"/>
    <property type="molecule type" value="Genomic_DNA"/>
</dbReference>
<sequence length="229" mass="24954">MEKDTGGGRLGPVGVFDVAPTARSALAWIPPLGLWPTIQGIRQEHDPQIRRWPPHVNVLFGFVPESDFEQALPWVAAAAARTRGFTARLSGVRAFRHRAYSTVWLDPAAAGRAPWQELYGSLVEAFPKCRGRHGGFTPHLSLGRARDPRRLVAECTALLGSMTTTVEELVLLSRRGDEPMRPRATVALGSGEVRAYPEASSASGEVSAEDVARRAQERLDVQRPATDDG</sequence>
<protein>
    <submittedName>
        <fullName evidence="2">2'-5' RNA ligase family protein</fullName>
    </submittedName>
</protein>
<dbReference type="PANTHER" id="PTHR37474">
    <property type="entry name" value="RNA LIGASE/CYCLIC NUCLEOTIDE PHOSPHODIESTERASE"/>
    <property type="match status" value="1"/>
</dbReference>
<gene>
    <name evidence="2" type="ORF">GUY60_18835</name>
</gene>
<dbReference type="SUPFAM" id="SSF55144">
    <property type="entry name" value="LigT-like"/>
    <property type="match status" value="1"/>
</dbReference>
<proteinExistence type="predicted"/>
<dbReference type="AlphaFoldDB" id="A0A964UQK4"/>
<dbReference type="GO" id="GO:0016874">
    <property type="term" value="F:ligase activity"/>
    <property type="evidence" value="ECO:0007669"/>
    <property type="project" value="UniProtKB-KW"/>
</dbReference>
<reference evidence="2" key="1">
    <citation type="submission" date="2020-01" db="EMBL/GenBank/DDBJ databases">
        <title>Whole-genome analyses of novel actinobacteria.</title>
        <authorList>
            <person name="Sahin N."/>
        </authorList>
    </citation>
    <scope>NUCLEOTIDE SEQUENCE</scope>
    <source>
        <strain evidence="2">YC537</strain>
    </source>
</reference>
<comment type="caution">
    <text evidence="2">The sequence shown here is derived from an EMBL/GenBank/DDBJ whole genome shotgun (WGS) entry which is preliminary data.</text>
</comment>
<dbReference type="Pfam" id="PF13563">
    <property type="entry name" value="2_5_RNA_ligase2"/>
    <property type="match status" value="1"/>
</dbReference>
<dbReference type="InterPro" id="IPR009097">
    <property type="entry name" value="Cyclic_Pdiesterase"/>
</dbReference>
<name>A0A964UQK4_9ACTN</name>